<dbReference type="STRING" id="362837.SCANT_v1c04560"/>
<reference evidence="1 2" key="1">
    <citation type="journal article" date="2015" name="Genome Announc.">
        <title>Complete Genome Sequence of Spiroplasma cantharicola CC-1T (DSM 21588), a Bacterium Isolated from Soldier Beetle (Cantharis carolinus).</title>
        <authorList>
            <person name="Lo W.S."/>
            <person name="Liu P.Y."/>
            <person name="Kuo C.H."/>
        </authorList>
    </citation>
    <scope>NUCLEOTIDE SEQUENCE [LARGE SCALE GENOMIC DNA]</scope>
    <source>
        <strain evidence="1 2">CC-1</strain>
    </source>
</reference>
<dbReference type="EMBL" id="CP012622">
    <property type="protein sequence ID" value="ALD66362.1"/>
    <property type="molecule type" value="Genomic_DNA"/>
</dbReference>
<organism evidence="1 2">
    <name type="scientific">Spiroplasma cantharicola</name>
    <dbReference type="NCBI Taxonomy" id="362837"/>
    <lineage>
        <taxon>Bacteria</taxon>
        <taxon>Bacillati</taxon>
        <taxon>Mycoplasmatota</taxon>
        <taxon>Mollicutes</taxon>
        <taxon>Entomoplasmatales</taxon>
        <taxon>Spiroplasmataceae</taxon>
        <taxon>Spiroplasma</taxon>
    </lineage>
</organism>
<dbReference type="Proteomes" id="UP000063919">
    <property type="component" value="Chromosome"/>
</dbReference>
<evidence type="ECO:0000313" key="2">
    <source>
        <dbReference type="Proteomes" id="UP000063919"/>
    </source>
</evidence>
<dbReference type="KEGG" id="scj:SCANT_v1c04560"/>
<dbReference type="RefSeq" id="WP_053946125.1">
    <property type="nucleotide sequence ID" value="NZ_CP012622.1"/>
</dbReference>
<evidence type="ECO:0000313" key="1">
    <source>
        <dbReference type="EMBL" id="ALD66362.1"/>
    </source>
</evidence>
<proteinExistence type="predicted"/>
<gene>
    <name evidence="1" type="ORF">SCANT_v1c04560</name>
</gene>
<dbReference type="PROSITE" id="PS51257">
    <property type="entry name" value="PROKAR_LIPOPROTEIN"/>
    <property type="match status" value="1"/>
</dbReference>
<accession>A0A0M4K1A8</accession>
<keyword evidence="2" id="KW-1185">Reference proteome</keyword>
<name>A0A0M4K1A8_9MOLU</name>
<protein>
    <recommendedName>
        <fullName evidence="3">Lipoprotein</fullName>
    </recommendedName>
</protein>
<evidence type="ECO:0008006" key="3">
    <source>
        <dbReference type="Google" id="ProtNLM"/>
    </source>
</evidence>
<sequence length="186" mass="22410">MKKLIAITSVIFPIQASILTVSCASSKKIIEFYTFPHYMNENFSQYISKKWRHSNLVDENMNNTKVKSIFDIYDSESFLYKNYVSYWIEDEWFTKVGFTYGKNISIYNKRNNTFTQYLEENFSFRIERKGLGSQTPIDIQKYWEYTLEEVAADFGKKQDTFIFGFNNVKTEYMSWKRGTYWEFKFK</sequence>
<dbReference type="PATRIC" id="fig|362837.3.peg.465"/>
<dbReference type="AlphaFoldDB" id="A0A0M4K1A8"/>